<dbReference type="PANTHER" id="PTHR43022:SF1">
    <property type="entry name" value="PROTEIN SMF"/>
    <property type="match status" value="1"/>
</dbReference>
<protein>
    <submittedName>
        <fullName evidence="3">DNA-protecting protein DprA</fullName>
    </submittedName>
</protein>
<name>A0A5J6V7C6_9MICO</name>
<dbReference type="Pfam" id="PF02481">
    <property type="entry name" value="DNA_processg_A"/>
    <property type="match status" value="1"/>
</dbReference>
<organism evidence="3 4">
    <name type="scientific">Ornithinimicrobium pratense</name>
    <dbReference type="NCBI Taxonomy" id="2593973"/>
    <lineage>
        <taxon>Bacteria</taxon>
        <taxon>Bacillati</taxon>
        <taxon>Actinomycetota</taxon>
        <taxon>Actinomycetes</taxon>
        <taxon>Micrococcales</taxon>
        <taxon>Ornithinimicrobiaceae</taxon>
        <taxon>Ornithinimicrobium</taxon>
    </lineage>
</organism>
<evidence type="ECO:0000313" key="4">
    <source>
        <dbReference type="Proteomes" id="UP000326546"/>
    </source>
</evidence>
<dbReference type="KEGG" id="serw:FY030_09820"/>
<comment type="similarity">
    <text evidence="1">Belongs to the DprA/Smf family.</text>
</comment>
<evidence type="ECO:0000313" key="3">
    <source>
        <dbReference type="EMBL" id="QFG68962.1"/>
    </source>
</evidence>
<dbReference type="InterPro" id="IPR003488">
    <property type="entry name" value="DprA"/>
</dbReference>
<gene>
    <name evidence="3" type="primary">dprA</name>
    <name evidence="3" type="ORF">FY030_09820</name>
</gene>
<evidence type="ECO:0000259" key="2">
    <source>
        <dbReference type="Pfam" id="PF02481"/>
    </source>
</evidence>
<dbReference type="AlphaFoldDB" id="A0A5J6V7C6"/>
<dbReference type="EMBL" id="CP044427">
    <property type="protein sequence ID" value="QFG68962.1"/>
    <property type="molecule type" value="Genomic_DNA"/>
</dbReference>
<keyword evidence="4" id="KW-1185">Reference proteome</keyword>
<reference evidence="3 4" key="1">
    <citation type="submission" date="2019-09" db="EMBL/GenBank/DDBJ databases">
        <title>Serinicoccus pratensis sp. nov., isolated from meadow soil.</title>
        <authorList>
            <person name="Zhang W."/>
        </authorList>
    </citation>
    <scope>NUCLEOTIDE SEQUENCE [LARGE SCALE GENOMIC DNA]</scope>
    <source>
        <strain evidence="3 4">W204</strain>
    </source>
</reference>
<dbReference type="Gene3D" id="3.40.50.450">
    <property type="match status" value="1"/>
</dbReference>
<proteinExistence type="inferred from homology"/>
<dbReference type="SUPFAM" id="SSF102405">
    <property type="entry name" value="MCP/YpsA-like"/>
    <property type="match status" value="1"/>
</dbReference>
<dbReference type="GO" id="GO:0009294">
    <property type="term" value="P:DNA-mediated transformation"/>
    <property type="evidence" value="ECO:0007669"/>
    <property type="project" value="InterPro"/>
</dbReference>
<dbReference type="Proteomes" id="UP000326546">
    <property type="component" value="Chromosome"/>
</dbReference>
<accession>A0A5J6V7C6</accession>
<dbReference type="NCBIfam" id="TIGR00732">
    <property type="entry name" value="dprA"/>
    <property type="match status" value="1"/>
</dbReference>
<dbReference type="InterPro" id="IPR057666">
    <property type="entry name" value="DrpA_SLOG"/>
</dbReference>
<sequence>MSGWSAGLCAPRLDERAARLLLSRMGEPYDEFVQELVAEYGVLDLVGYALRDGHTPDGTGLGRLLGRRERALAADDGHICRALGLRVLVPGDEEWPGVLDELPWAPWCLWVRGSVRLEEVPERSVAVVGARASTAYGEHQAARLCMDLAERGFAIVSGAAYGIDAAAHRAALAAGGTTLAVLAGGVDVPYPRTNADLIARIGQVGALVSETPPGGAPARMRFLARNRIIAALATGTLVVEAGLRSGARSTAKNARDLGRHLMAVPGPVESGMSAGCHAEIRMGATLVTDAAEVIELVGRIGLDLAPVKQGGVREEDVLDDGLRRIWQWLRPRRSSSVDEVMVRSGLTMAEVLAGLGELEELGLAEHLLDGWRRRSAR</sequence>
<feature type="domain" description="Smf/DprA SLOG" evidence="2">
    <location>
        <begin position="87"/>
        <end position="296"/>
    </location>
</feature>
<dbReference type="RefSeq" id="WP_158061348.1">
    <property type="nucleotide sequence ID" value="NZ_CP044427.1"/>
</dbReference>
<dbReference type="PANTHER" id="PTHR43022">
    <property type="entry name" value="PROTEIN SMF"/>
    <property type="match status" value="1"/>
</dbReference>
<evidence type="ECO:0000256" key="1">
    <source>
        <dbReference type="ARBA" id="ARBA00006525"/>
    </source>
</evidence>
<dbReference type="OrthoDB" id="9785707at2"/>